<organism evidence="1 2">
    <name type="scientific">Diploptera punctata</name>
    <name type="common">Pacific beetle cockroach</name>
    <dbReference type="NCBI Taxonomy" id="6984"/>
    <lineage>
        <taxon>Eukaryota</taxon>
        <taxon>Metazoa</taxon>
        <taxon>Ecdysozoa</taxon>
        <taxon>Arthropoda</taxon>
        <taxon>Hexapoda</taxon>
        <taxon>Insecta</taxon>
        <taxon>Pterygota</taxon>
        <taxon>Neoptera</taxon>
        <taxon>Polyneoptera</taxon>
        <taxon>Dictyoptera</taxon>
        <taxon>Blattodea</taxon>
        <taxon>Blaberoidea</taxon>
        <taxon>Blaberidae</taxon>
        <taxon>Diplopterinae</taxon>
        <taxon>Diploptera</taxon>
    </lineage>
</organism>
<protein>
    <submittedName>
        <fullName evidence="1">Uncharacterized protein</fullName>
    </submittedName>
</protein>
<accession>A0AAD8EQS3</accession>
<comment type="caution">
    <text evidence="1">The sequence shown here is derived from an EMBL/GenBank/DDBJ whole genome shotgun (WGS) entry which is preliminary data.</text>
</comment>
<name>A0AAD8EQS3_DIPPU</name>
<reference evidence="1" key="2">
    <citation type="submission" date="2023-05" db="EMBL/GenBank/DDBJ databases">
        <authorList>
            <person name="Fouks B."/>
        </authorList>
    </citation>
    <scope>NUCLEOTIDE SEQUENCE</scope>
    <source>
        <strain evidence="1">Stay&amp;Tobe</strain>
        <tissue evidence="1">Testes</tissue>
    </source>
</reference>
<gene>
    <name evidence="1" type="ORF">L9F63_010679</name>
</gene>
<keyword evidence="2" id="KW-1185">Reference proteome</keyword>
<feature type="non-terminal residue" evidence="1">
    <location>
        <position position="142"/>
    </location>
</feature>
<proteinExistence type="predicted"/>
<feature type="non-terminal residue" evidence="1">
    <location>
        <position position="1"/>
    </location>
</feature>
<evidence type="ECO:0000313" key="2">
    <source>
        <dbReference type="Proteomes" id="UP001233999"/>
    </source>
</evidence>
<dbReference type="AlphaFoldDB" id="A0AAD8EQS3"/>
<dbReference type="Proteomes" id="UP001233999">
    <property type="component" value="Unassembled WGS sequence"/>
</dbReference>
<dbReference type="EMBL" id="JASPKZ010001200">
    <property type="protein sequence ID" value="KAJ9598664.1"/>
    <property type="molecule type" value="Genomic_DNA"/>
</dbReference>
<evidence type="ECO:0000313" key="1">
    <source>
        <dbReference type="EMBL" id="KAJ9598664.1"/>
    </source>
</evidence>
<sequence length="142" mass="16010">FLNNSRYNASNVIFQTSLRPKACYGFGAFSVHLFLGRPKISFFEDVSALIVRSPLLKLFTINISNNQDCMRECQITIHINSNMECLPLGLVPLLLSFSIVPRLITSPYFILSFFNLSKVSKFTSIASLSALLHFNRTLVSIK</sequence>
<reference evidence="1" key="1">
    <citation type="journal article" date="2023" name="IScience">
        <title>Live-bearing cockroach genome reveals convergent evolutionary mechanisms linked to viviparity in insects and beyond.</title>
        <authorList>
            <person name="Fouks B."/>
            <person name="Harrison M.C."/>
            <person name="Mikhailova A.A."/>
            <person name="Marchal E."/>
            <person name="English S."/>
            <person name="Carruthers M."/>
            <person name="Jennings E.C."/>
            <person name="Chiamaka E.L."/>
            <person name="Frigard R.A."/>
            <person name="Pippel M."/>
            <person name="Attardo G.M."/>
            <person name="Benoit J.B."/>
            <person name="Bornberg-Bauer E."/>
            <person name="Tobe S.S."/>
        </authorList>
    </citation>
    <scope>NUCLEOTIDE SEQUENCE</scope>
    <source>
        <strain evidence="1">Stay&amp;Tobe</strain>
    </source>
</reference>